<dbReference type="AlphaFoldDB" id="J8H8U4"/>
<reference evidence="1 2" key="1">
    <citation type="submission" date="2012-04" db="EMBL/GenBank/DDBJ databases">
        <title>The Genome Sequence of Bacillus cereus VD048.</title>
        <authorList>
            <consortium name="The Broad Institute Genome Sequencing Platform"/>
            <consortium name="The Broad Institute Genome Sequencing Center for Infectious Disease"/>
            <person name="Feldgarden M."/>
            <person name="Van der Auwera G.A."/>
            <person name="Mahillon J."/>
            <person name="Duprez V."/>
            <person name="Timmery S."/>
            <person name="Mattelet C."/>
            <person name="Dierick K."/>
            <person name="Sun M."/>
            <person name="Yu Z."/>
            <person name="Zhu L."/>
            <person name="Hu X."/>
            <person name="Shank E.B."/>
            <person name="Swiecicka I."/>
            <person name="Hansen B.M."/>
            <person name="Andrup L."/>
            <person name="Young S.K."/>
            <person name="Zeng Q."/>
            <person name="Gargeya S."/>
            <person name="Fitzgerald M."/>
            <person name="Haas B."/>
            <person name="Abouelleil A."/>
            <person name="Alvarado L."/>
            <person name="Arachchi H.M."/>
            <person name="Berlin A."/>
            <person name="Chapman S.B."/>
            <person name="Goldberg J."/>
            <person name="Griggs A."/>
            <person name="Gujja S."/>
            <person name="Hansen M."/>
            <person name="Howarth C."/>
            <person name="Imamovic A."/>
            <person name="Larimer J."/>
            <person name="McCowen C."/>
            <person name="Montmayeur A."/>
            <person name="Murphy C."/>
            <person name="Neiman D."/>
            <person name="Pearson M."/>
            <person name="Priest M."/>
            <person name="Roberts A."/>
            <person name="Saif S."/>
            <person name="Shea T."/>
            <person name="Sisk P."/>
            <person name="Sykes S."/>
            <person name="Wortman J."/>
            <person name="Nusbaum C."/>
            <person name="Birren B."/>
        </authorList>
    </citation>
    <scope>NUCLEOTIDE SEQUENCE [LARGE SCALE GENOMIC DNA]</scope>
    <source>
        <strain evidence="1 2">VD048</strain>
    </source>
</reference>
<accession>J8H8U4</accession>
<comment type="caution">
    <text evidence="1">The sequence shown here is derived from an EMBL/GenBank/DDBJ whole genome shotgun (WGS) entry which is preliminary data.</text>
</comment>
<dbReference type="PATRIC" id="fig|1053226.3.peg.3960"/>
<proteinExistence type="predicted"/>
<sequence>MPQDEVRSNAITLIERGADLGLWEEAGEEDYDERKKVLNTLKQQLINC</sequence>
<protein>
    <submittedName>
        <fullName evidence="1">Uncharacterized protein</fullName>
    </submittedName>
</protein>
<dbReference type="Proteomes" id="UP000006960">
    <property type="component" value="Unassembled WGS sequence"/>
</dbReference>
<organism evidence="1 2">
    <name type="scientific">Bacillus cereus VD048</name>
    <dbReference type="NCBI Taxonomy" id="1053226"/>
    <lineage>
        <taxon>Bacteria</taxon>
        <taxon>Bacillati</taxon>
        <taxon>Bacillota</taxon>
        <taxon>Bacilli</taxon>
        <taxon>Bacillales</taxon>
        <taxon>Bacillaceae</taxon>
        <taxon>Bacillus</taxon>
        <taxon>Bacillus cereus group</taxon>
    </lineage>
</organism>
<gene>
    <name evidence="1" type="ORF">IIG_03881</name>
</gene>
<name>J8H8U4_BACCE</name>
<evidence type="ECO:0000313" key="2">
    <source>
        <dbReference type="Proteomes" id="UP000006960"/>
    </source>
</evidence>
<dbReference type="EMBL" id="AHEU01000026">
    <property type="protein sequence ID" value="EJR29557.1"/>
    <property type="molecule type" value="Genomic_DNA"/>
</dbReference>
<evidence type="ECO:0000313" key="1">
    <source>
        <dbReference type="EMBL" id="EJR29557.1"/>
    </source>
</evidence>
<dbReference type="HOGENOM" id="CLU_3149295_0_0_9"/>